<evidence type="ECO:0000313" key="3">
    <source>
        <dbReference type="EMBL" id="EEF25734.1"/>
    </source>
</evidence>
<keyword evidence="4" id="KW-1185">Reference proteome</keyword>
<dbReference type="Proteomes" id="UP000008311">
    <property type="component" value="Unassembled WGS sequence"/>
</dbReference>
<dbReference type="Gene3D" id="2.160.20.10">
    <property type="entry name" value="Single-stranded right-handed beta-helix, Pectin lyase-like"/>
    <property type="match status" value="1"/>
</dbReference>
<dbReference type="InterPro" id="IPR012334">
    <property type="entry name" value="Pectin_lyas_fold"/>
</dbReference>
<dbReference type="NCBIfam" id="TIGR01731">
    <property type="entry name" value="fil_hemag_20aa"/>
    <property type="match status" value="8"/>
</dbReference>
<sequence length="396" mass="39122">MGTEAGVGVRNAGNIGASAGELTLTQDGQLINTGRITSSGNANVTVTGDIGNTGTIYAQANANLATQGSIANSSVIASLVNLALTANDIVSTTGSVMAAGLKSDGTLTTTGALTATASRNLVAHGKILAGGDQSLAAASLDVSGSTTVGHHLTLISDTGSLDAANATISATGLLSASTPGTLTTDNASITASQINWAAQDLSNVQGTMMQAGADDMHITLHGNLDNTGGSLESMGNIGIDLGAGTLTNAGGLVISNKQLNLNAGSIDNHNTDGSRQGIQGDRVVIEADTVNNRHGTILASTTLGITGSGTLDNTQGTISSIGSLDITDRQATSTGNAADKTLDITNTGGTLVAGTAMNVDSRSLTGDGKVISQGDLTSKLLQNYTNTGAWQAGGNG</sequence>
<comment type="subcellular location">
    <subcellularLocation>
        <location evidence="1">Secreted</location>
        <location evidence="1">Cell wall</location>
    </subcellularLocation>
</comment>
<dbReference type="STRING" id="3988.B9TEI1"/>
<name>B9TEI1_RICCO</name>
<keyword evidence="2" id="KW-0964">Secreted</keyword>
<dbReference type="EMBL" id="EQ979042">
    <property type="protein sequence ID" value="EEF25734.1"/>
    <property type="molecule type" value="Genomic_DNA"/>
</dbReference>
<evidence type="ECO:0000313" key="4">
    <source>
        <dbReference type="Proteomes" id="UP000008311"/>
    </source>
</evidence>
<gene>
    <name evidence="3" type="ORF">RCOM_1877890</name>
</gene>
<keyword evidence="2" id="KW-0134">Cell wall</keyword>
<dbReference type="InParanoid" id="B9TEI1"/>
<proteinExistence type="predicted"/>
<evidence type="ECO:0000256" key="2">
    <source>
        <dbReference type="ARBA" id="ARBA00022512"/>
    </source>
</evidence>
<protein>
    <submittedName>
        <fullName evidence="3">Uncharacterized protein</fullName>
    </submittedName>
</protein>
<feature type="non-terminal residue" evidence="3">
    <location>
        <position position="396"/>
    </location>
</feature>
<organism evidence="3 4">
    <name type="scientific">Ricinus communis</name>
    <name type="common">Castor bean</name>
    <dbReference type="NCBI Taxonomy" id="3988"/>
    <lineage>
        <taxon>Eukaryota</taxon>
        <taxon>Viridiplantae</taxon>
        <taxon>Streptophyta</taxon>
        <taxon>Embryophyta</taxon>
        <taxon>Tracheophyta</taxon>
        <taxon>Spermatophyta</taxon>
        <taxon>Magnoliopsida</taxon>
        <taxon>eudicotyledons</taxon>
        <taxon>Gunneridae</taxon>
        <taxon>Pentapetalae</taxon>
        <taxon>rosids</taxon>
        <taxon>fabids</taxon>
        <taxon>Malpighiales</taxon>
        <taxon>Euphorbiaceae</taxon>
        <taxon>Acalyphoideae</taxon>
        <taxon>Acalypheae</taxon>
        <taxon>Ricinus</taxon>
    </lineage>
</organism>
<reference evidence="4" key="1">
    <citation type="journal article" date="2010" name="Nat. Biotechnol.">
        <title>Draft genome sequence of the oilseed species Ricinus communis.</title>
        <authorList>
            <person name="Chan A.P."/>
            <person name="Crabtree J."/>
            <person name="Zhao Q."/>
            <person name="Lorenzi H."/>
            <person name="Orvis J."/>
            <person name="Puiu D."/>
            <person name="Melake-Berhan A."/>
            <person name="Jones K.M."/>
            <person name="Redman J."/>
            <person name="Chen G."/>
            <person name="Cahoon E.B."/>
            <person name="Gedil M."/>
            <person name="Stanke M."/>
            <person name="Haas B.J."/>
            <person name="Wortman J.R."/>
            <person name="Fraser-Liggett C.M."/>
            <person name="Ravel J."/>
            <person name="Rabinowicz P.D."/>
        </authorList>
    </citation>
    <scope>NUCLEOTIDE SEQUENCE [LARGE SCALE GENOMIC DNA]</scope>
    <source>
        <strain evidence="4">cv. Hale</strain>
    </source>
</reference>
<evidence type="ECO:0000256" key="1">
    <source>
        <dbReference type="ARBA" id="ARBA00004191"/>
    </source>
</evidence>
<dbReference type="AlphaFoldDB" id="B9TEI1"/>
<accession>B9TEI1</accession>
<dbReference type="InterPro" id="IPR010069">
    <property type="entry name" value="CdiA_FHA1_rpt"/>
</dbReference>